<dbReference type="SMART" id="SM00342">
    <property type="entry name" value="HTH_ARAC"/>
    <property type="match status" value="1"/>
</dbReference>
<dbReference type="Pfam" id="PF02311">
    <property type="entry name" value="AraC_binding"/>
    <property type="match status" value="1"/>
</dbReference>
<keyword evidence="1" id="KW-0805">Transcription regulation</keyword>
<dbReference type="PRINTS" id="PR00032">
    <property type="entry name" value="HTHARAC"/>
</dbReference>
<organism evidence="5 6">
    <name type="scientific">Paenibacillus qinlingensis</name>
    <dbReference type="NCBI Taxonomy" id="1837343"/>
    <lineage>
        <taxon>Bacteria</taxon>
        <taxon>Bacillati</taxon>
        <taxon>Bacillota</taxon>
        <taxon>Bacilli</taxon>
        <taxon>Bacillales</taxon>
        <taxon>Paenibacillaceae</taxon>
        <taxon>Paenibacillus</taxon>
    </lineage>
</organism>
<dbReference type="Gene3D" id="1.10.10.60">
    <property type="entry name" value="Homeodomain-like"/>
    <property type="match status" value="2"/>
</dbReference>
<evidence type="ECO:0000259" key="4">
    <source>
        <dbReference type="PROSITE" id="PS01124"/>
    </source>
</evidence>
<dbReference type="RefSeq" id="WP_310499533.1">
    <property type="nucleotide sequence ID" value="NZ_JAVDSB010000004.1"/>
</dbReference>
<dbReference type="PROSITE" id="PS01124">
    <property type="entry name" value="HTH_ARAC_FAMILY_2"/>
    <property type="match status" value="1"/>
</dbReference>
<name>A0ABU1NWX7_9BACL</name>
<dbReference type="InterPro" id="IPR020449">
    <property type="entry name" value="Tscrpt_reg_AraC-type_HTH"/>
</dbReference>
<feature type="domain" description="HTH araC/xylS-type" evidence="4">
    <location>
        <begin position="184"/>
        <end position="281"/>
    </location>
</feature>
<dbReference type="Pfam" id="PF12833">
    <property type="entry name" value="HTH_18"/>
    <property type="match status" value="1"/>
</dbReference>
<dbReference type="PANTHER" id="PTHR43280">
    <property type="entry name" value="ARAC-FAMILY TRANSCRIPTIONAL REGULATOR"/>
    <property type="match status" value="1"/>
</dbReference>
<reference evidence="5 6" key="1">
    <citation type="submission" date="2023-07" db="EMBL/GenBank/DDBJ databases">
        <title>Sorghum-associated microbial communities from plants grown in Nebraska, USA.</title>
        <authorList>
            <person name="Schachtman D."/>
        </authorList>
    </citation>
    <scope>NUCLEOTIDE SEQUENCE [LARGE SCALE GENOMIC DNA]</scope>
    <source>
        <strain evidence="5 6">CC258</strain>
    </source>
</reference>
<dbReference type="Proteomes" id="UP001267290">
    <property type="component" value="Unassembled WGS sequence"/>
</dbReference>
<dbReference type="Gene3D" id="2.60.120.280">
    <property type="entry name" value="Regulatory protein AraC"/>
    <property type="match status" value="1"/>
</dbReference>
<dbReference type="InterPro" id="IPR003313">
    <property type="entry name" value="AraC-bd"/>
</dbReference>
<dbReference type="InterPro" id="IPR018060">
    <property type="entry name" value="HTH_AraC"/>
</dbReference>
<evidence type="ECO:0000256" key="1">
    <source>
        <dbReference type="ARBA" id="ARBA00023015"/>
    </source>
</evidence>
<protein>
    <submittedName>
        <fullName evidence="5">AraC-like DNA-binding protein</fullName>
    </submittedName>
</protein>
<comment type="caution">
    <text evidence="5">The sequence shown here is derived from an EMBL/GenBank/DDBJ whole genome shotgun (WGS) entry which is preliminary data.</text>
</comment>
<dbReference type="EMBL" id="JAVDSB010000004">
    <property type="protein sequence ID" value="MDR6551986.1"/>
    <property type="molecule type" value="Genomic_DNA"/>
</dbReference>
<keyword evidence="2" id="KW-0238">DNA-binding</keyword>
<keyword evidence="3" id="KW-0804">Transcription</keyword>
<dbReference type="SUPFAM" id="SSF51215">
    <property type="entry name" value="Regulatory protein AraC"/>
    <property type="match status" value="1"/>
</dbReference>
<accession>A0ABU1NWX7</accession>
<dbReference type="PANTHER" id="PTHR43280:SF30">
    <property type="entry name" value="MMSAB OPERON REGULATORY PROTEIN"/>
    <property type="match status" value="1"/>
</dbReference>
<gene>
    <name evidence="5" type="ORF">J2736_003175</name>
</gene>
<evidence type="ECO:0000313" key="6">
    <source>
        <dbReference type="Proteomes" id="UP001267290"/>
    </source>
</evidence>
<dbReference type="CDD" id="cd06986">
    <property type="entry name" value="cupin_MmsR-like_N"/>
    <property type="match status" value="1"/>
</dbReference>
<dbReference type="InterPro" id="IPR037923">
    <property type="entry name" value="HTH-like"/>
</dbReference>
<dbReference type="InterPro" id="IPR009057">
    <property type="entry name" value="Homeodomain-like_sf"/>
</dbReference>
<sequence>MIPEHTYFSVNINPLHSNLELSVLFSGEGKPFPLHKTGPAVHDYFLIHTVHAGKGTFEMCGRTYDCQAGDTFIIYPGELFTYTADANTPWHYTWVAFTGRAASTTLAQIGMSPEQAVISGSTPRTIRHYYRHIRSSFRQSDFPQLEELEAEGWLRLLLHELGRVNTHHISVKHTAETDIKRQIGQAIRYLELQYTQAVSIEHLARNLGYHRTYLCKMFKQSTGLSPMQYLFNIRMERAKQLLRTAMTIDQIASSVGFNDALYFSKQFHKWSGSAPSVYRKELRNNQSE</sequence>
<proteinExistence type="predicted"/>
<keyword evidence="6" id="KW-1185">Reference proteome</keyword>
<evidence type="ECO:0000313" key="5">
    <source>
        <dbReference type="EMBL" id="MDR6551986.1"/>
    </source>
</evidence>
<evidence type="ECO:0000256" key="3">
    <source>
        <dbReference type="ARBA" id="ARBA00023163"/>
    </source>
</evidence>
<evidence type="ECO:0000256" key="2">
    <source>
        <dbReference type="ARBA" id="ARBA00023125"/>
    </source>
</evidence>
<dbReference type="SUPFAM" id="SSF46689">
    <property type="entry name" value="Homeodomain-like"/>
    <property type="match status" value="2"/>
</dbReference>